<dbReference type="HOGENOM" id="CLU_3113861_0_0_10"/>
<organism evidence="1 2">
    <name type="scientific">Amoebophilus asiaticus (strain 5a2)</name>
    <dbReference type="NCBI Taxonomy" id="452471"/>
    <lineage>
        <taxon>Bacteria</taxon>
        <taxon>Pseudomonadati</taxon>
        <taxon>Bacteroidota</taxon>
        <taxon>Cytophagia</taxon>
        <taxon>Cytophagales</taxon>
        <taxon>Amoebophilaceae</taxon>
        <taxon>Candidatus Amoebophilus</taxon>
    </lineage>
</organism>
<sequence>MYKEGTLNVLDICEQLNISIPTFYRYLKYQSIILKADTPAYEVVDTANAI</sequence>
<evidence type="ECO:0000313" key="1">
    <source>
        <dbReference type="EMBL" id="ACP20934.1"/>
    </source>
</evidence>
<protein>
    <recommendedName>
        <fullName evidence="3">Resolvase HTH domain-containing protein</fullName>
    </recommendedName>
</protein>
<dbReference type="AlphaFoldDB" id="C3L4L6"/>
<dbReference type="KEGG" id="aas:Aasi_1620"/>
<proteinExistence type="predicted"/>
<keyword evidence="2" id="KW-1185">Reference proteome</keyword>
<name>C3L4L6_AMOA5</name>
<accession>C3L4L6</accession>
<gene>
    <name evidence="1" type="ordered locus">Aasi_1620</name>
</gene>
<evidence type="ECO:0008006" key="3">
    <source>
        <dbReference type="Google" id="ProtNLM"/>
    </source>
</evidence>
<dbReference type="EMBL" id="CP001102">
    <property type="protein sequence ID" value="ACP20934.1"/>
    <property type="molecule type" value="Genomic_DNA"/>
</dbReference>
<dbReference type="Proteomes" id="UP000001227">
    <property type="component" value="Chromosome"/>
</dbReference>
<reference evidence="1 2" key="1">
    <citation type="journal article" date="2010" name="J. Bacteriol.">
        <title>The genome of the amoeba symbiont 'Candidatus Amoebophilus asiaticus' reveals common mechanisms for host cell interaction among amoeba-associated bacteria.</title>
        <authorList>
            <person name="Schmitz-Esser S."/>
            <person name="Tischler P."/>
            <person name="Arnold R."/>
            <person name="Montanaro J."/>
            <person name="Wagner M."/>
            <person name="Rattei T."/>
            <person name="Horn M."/>
        </authorList>
    </citation>
    <scope>NUCLEOTIDE SEQUENCE [LARGE SCALE GENOMIC DNA]</scope>
    <source>
        <strain evidence="1 2">5a2</strain>
    </source>
</reference>
<evidence type="ECO:0000313" key="2">
    <source>
        <dbReference type="Proteomes" id="UP000001227"/>
    </source>
</evidence>